<feature type="domain" description="Spt20-like SEP" evidence="2">
    <location>
        <begin position="159"/>
        <end position="375"/>
    </location>
</feature>
<accession>A0A1J4JYB8</accession>
<dbReference type="VEuPathDB" id="TrichDB:TRFO_06480"/>
<evidence type="ECO:0000313" key="4">
    <source>
        <dbReference type="Proteomes" id="UP000179807"/>
    </source>
</evidence>
<evidence type="ECO:0000313" key="3">
    <source>
        <dbReference type="EMBL" id="OHT04153.1"/>
    </source>
</evidence>
<evidence type="ECO:0000256" key="1">
    <source>
        <dbReference type="SAM" id="MobiDB-lite"/>
    </source>
</evidence>
<dbReference type="Proteomes" id="UP000179807">
    <property type="component" value="Unassembled WGS sequence"/>
</dbReference>
<reference evidence="3" key="1">
    <citation type="submission" date="2016-10" db="EMBL/GenBank/DDBJ databases">
        <authorList>
            <person name="Benchimol M."/>
            <person name="Almeida L.G."/>
            <person name="Vasconcelos A.T."/>
            <person name="Perreira-Neves A."/>
            <person name="Rosa I.A."/>
            <person name="Tasca T."/>
            <person name="Bogo M.R."/>
            <person name="de Souza W."/>
        </authorList>
    </citation>
    <scope>NUCLEOTIDE SEQUENCE [LARGE SCALE GENOMIC DNA]</scope>
    <source>
        <strain evidence="3">K</strain>
    </source>
</reference>
<comment type="caution">
    <text evidence="3">The sequence shown here is derived from an EMBL/GenBank/DDBJ whole genome shotgun (WGS) entry which is preliminary data.</text>
</comment>
<dbReference type="AlphaFoldDB" id="A0A1J4JYB8"/>
<dbReference type="EMBL" id="MLAK01000804">
    <property type="protein sequence ID" value="OHT04153.1"/>
    <property type="molecule type" value="Genomic_DNA"/>
</dbReference>
<sequence>MNFFKASSHQNEWETFIIRQFSNEFVSLTCQMVKFESEIDLVSLFPIYLFEQFDFSPSYFFSMQNGRTLHFYKPRKKNDVAVQTEFRNHREKRKIFPPNIYQLLHQETENSILLQSFHPLNSIDDSIISDHRAKLGYILSKLHDDRFNSLTPPDELFEKVVPSIYIELHDCYFLIINIENNISPEIPYDQTTVSLLEPLATGIITESLMTVVDNLLDIKFEAGCCVCDVTDFRITPPFHKRMKLKIGNEIVRKVFLPLNSPSNSPSFNFLAPTNSRNSISRNSSGSNTLSSSSRSSNQRNINNNSENAGNIHFSNLNVYALNNLNTTFLNGLHYEGIKVQRSRLESESAVVLMMHPEICIDPSPDVARVNSICDFRAKMWREDLTSPALSSASSISSRSFIQNSAETVNRPPAISLRMHPIKQKIQFPEPLLNIFPRQVAKAPTPENR</sequence>
<name>A0A1J4JYB8_9EUKA</name>
<dbReference type="InterPro" id="IPR046468">
    <property type="entry name" value="Spt20-like_SEP"/>
</dbReference>
<dbReference type="RefSeq" id="XP_068357289.1">
    <property type="nucleotide sequence ID" value="XM_068493123.1"/>
</dbReference>
<proteinExistence type="predicted"/>
<keyword evidence="4" id="KW-1185">Reference proteome</keyword>
<gene>
    <name evidence="3" type="ORF">TRFO_06480</name>
</gene>
<organism evidence="3 4">
    <name type="scientific">Tritrichomonas foetus</name>
    <dbReference type="NCBI Taxonomy" id="1144522"/>
    <lineage>
        <taxon>Eukaryota</taxon>
        <taxon>Metamonada</taxon>
        <taxon>Parabasalia</taxon>
        <taxon>Tritrichomonadida</taxon>
        <taxon>Tritrichomonadidae</taxon>
        <taxon>Tritrichomonas</taxon>
    </lineage>
</organism>
<evidence type="ECO:0000259" key="2">
    <source>
        <dbReference type="Pfam" id="PF12090"/>
    </source>
</evidence>
<dbReference type="Pfam" id="PF12090">
    <property type="entry name" value="Spt20_SEP"/>
    <property type="match status" value="1"/>
</dbReference>
<dbReference type="GeneID" id="94827827"/>
<protein>
    <recommendedName>
        <fullName evidence="2">Spt20-like SEP domain-containing protein</fullName>
    </recommendedName>
</protein>
<feature type="region of interest" description="Disordered" evidence="1">
    <location>
        <begin position="277"/>
        <end position="306"/>
    </location>
</feature>